<name>A0A5Q0UHC2_9ARCH</name>
<accession>A0A5Q0UHC2</accession>
<dbReference type="GO" id="GO:0003735">
    <property type="term" value="F:structural constituent of ribosome"/>
    <property type="evidence" value="ECO:0007669"/>
    <property type="project" value="InterPro"/>
</dbReference>
<dbReference type="InterPro" id="IPR001569">
    <property type="entry name" value="Ribosomal_eL37"/>
</dbReference>
<evidence type="ECO:0000256" key="1">
    <source>
        <dbReference type="ARBA" id="ARBA00003058"/>
    </source>
</evidence>
<evidence type="ECO:0000256" key="3">
    <source>
        <dbReference type="ARBA" id="ARBA00022723"/>
    </source>
</evidence>
<dbReference type="AlphaFoldDB" id="A0A5Q0UHC2"/>
<protein>
    <recommendedName>
        <fullName evidence="10">Large ribosomal subunit protein eL37</fullName>
    </recommendedName>
    <alternativeName>
        <fullName evidence="11">50S ribosomal protein L37e</fullName>
    </alternativeName>
</protein>
<dbReference type="KEGG" id="ncon:LC1Nh_0877"/>
<evidence type="ECO:0000256" key="9">
    <source>
        <dbReference type="ARBA" id="ARBA00023274"/>
    </source>
</evidence>
<dbReference type="GO" id="GO:0019843">
    <property type="term" value="F:rRNA binding"/>
    <property type="evidence" value="ECO:0007669"/>
    <property type="project" value="UniProtKB-KW"/>
</dbReference>
<dbReference type="SUPFAM" id="SSF57829">
    <property type="entry name" value="Zn-binding ribosomal proteins"/>
    <property type="match status" value="1"/>
</dbReference>
<evidence type="ECO:0000256" key="4">
    <source>
        <dbReference type="ARBA" id="ARBA00022730"/>
    </source>
</evidence>
<evidence type="ECO:0000256" key="5">
    <source>
        <dbReference type="ARBA" id="ARBA00022771"/>
    </source>
</evidence>
<dbReference type="GO" id="GO:0006412">
    <property type="term" value="P:translation"/>
    <property type="evidence" value="ECO:0007669"/>
    <property type="project" value="InterPro"/>
</dbReference>
<dbReference type="GeneID" id="42365266"/>
<dbReference type="Gene3D" id="2.20.25.30">
    <property type="match status" value="1"/>
</dbReference>
<keyword evidence="8 12" id="KW-0689">Ribosomal protein</keyword>
<dbReference type="Pfam" id="PF01907">
    <property type="entry name" value="Ribosomal_L37e"/>
    <property type="match status" value="1"/>
</dbReference>
<evidence type="ECO:0000256" key="10">
    <source>
        <dbReference type="ARBA" id="ARBA00035225"/>
    </source>
</evidence>
<keyword evidence="6" id="KW-0862">Zinc</keyword>
<dbReference type="GO" id="GO:1990904">
    <property type="term" value="C:ribonucleoprotein complex"/>
    <property type="evidence" value="ECO:0007669"/>
    <property type="project" value="UniProtKB-KW"/>
</dbReference>
<evidence type="ECO:0000256" key="11">
    <source>
        <dbReference type="ARBA" id="ARBA00035374"/>
    </source>
</evidence>
<evidence type="ECO:0000313" key="12">
    <source>
        <dbReference type="EMBL" id="QGA80761.1"/>
    </source>
</evidence>
<dbReference type="GO" id="GO:0008270">
    <property type="term" value="F:zinc ion binding"/>
    <property type="evidence" value="ECO:0007669"/>
    <property type="project" value="UniProtKB-KW"/>
</dbReference>
<keyword evidence="5" id="KW-0863">Zinc-finger</keyword>
<evidence type="ECO:0000313" key="13">
    <source>
        <dbReference type="Proteomes" id="UP000377803"/>
    </source>
</evidence>
<proteinExistence type="inferred from homology"/>
<reference evidence="13" key="1">
    <citation type="submission" date="2019-05" db="EMBL/GenBank/DDBJ databases">
        <title>Candidatus Nanohalobium constans, a novel model system to study the DPANN nano-sized archaea: genomic and physiological characterization of a nanoarchaeon co-cultured with its chitinotrophic host.</title>
        <authorList>
            <person name="La Cono V."/>
            <person name="Arcadi E."/>
            <person name="Crisafi F."/>
            <person name="Denaro R."/>
            <person name="La Spada G."/>
            <person name="Messina E."/>
            <person name="Smedile F."/>
            <person name="Toshchakov S.V."/>
            <person name="Shevchenko M.A."/>
            <person name="Golyshin P.N."/>
            <person name="Golyshina O.V."/>
            <person name="Ferrer M."/>
            <person name="Rohde M."/>
            <person name="Mushegian A."/>
            <person name="Sorokin D.Y."/>
            <person name="Giuliano L."/>
            <person name="Yakimov M.M."/>
        </authorList>
    </citation>
    <scope>NUCLEOTIDE SEQUENCE [LARGE SCALE GENOMIC DNA]</scope>
    <source>
        <strain evidence="13">LC1Nh</strain>
    </source>
</reference>
<keyword evidence="3" id="KW-0479">Metal-binding</keyword>
<dbReference type="GO" id="GO:0005840">
    <property type="term" value="C:ribosome"/>
    <property type="evidence" value="ECO:0007669"/>
    <property type="project" value="UniProtKB-KW"/>
</dbReference>
<keyword evidence="9" id="KW-0687">Ribonucleoprotein</keyword>
<comment type="similarity">
    <text evidence="2">Belongs to the eukaryotic ribosomal protein eL37 family.</text>
</comment>
<dbReference type="InterPro" id="IPR011332">
    <property type="entry name" value="Ribosomal_zn-bd"/>
</dbReference>
<gene>
    <name evidence="12" type="primary">rpl37e</name>
    <name evidence="12" type="ORF">LC1Nh_0877</name>
</gene>
<comment type="function">
    <text evidence="1">Binds to the 23S rRNA.</text>
</comment>
<sequence>MALNKGKRNKKVHGKCRRCGEKSFHLRKSECASCGFGKTKKRNDFDKAKPRKE</sequence>
<dbReference type="Proteomes" id="UP000377803">
    <property type="component" value="Chromosome"/>
</dbReference>
<dbReference type="RefSeq" id="WP_153550501.1">
    <property type="nucleotide sequence ID" value="NZ_CP040089.1"/>
</dbReference>
<dbReference type="InterPro" id="IPR011331">
    <property type="entry name" value="Ribosomal_eL37/eL43"/>
</dbReference>
<evidence type="ECO:0000256" key="2">
    <source>
        <dbReference type="ARBA" id="ARBA00009805"/>
    </source>
</evidence>
<evidence type="ECO:0000256" key="7">
    <source>
        <dbReference type="ARBA" id="ARBA00022884"/>
    </source>
</evidence>
<organism evidence="12 13">
    <name type="scientific">Candidatus Nanohalobium constans</name>
    <dbReference type="NCBI Taxonomy" id="2565781"/>
    <lineage>
        <taxon>Archaea</taxon>
        <taxon>Candidatus Nanohalarchaeota</taxon>
        <taxon>Candidatus Nanohalobia</taxon>
        <taxon>Candidatus Nanohalobiales</taxon>
        <taxon>Candidatus Nanohalobiaceae</taxon>
        <taxon>Candidatus Nanohalobium</taxon>
    </lineage>
</organism>
<keyword evidence="7" id="KW-0694">RNA-binding</keyword>
<evidence type="ECO:0000256" key="8">
    <source>
        <dbReference type="ARBA" id="ARBA00022980"/>
    </source>
</evidence>
<dbReference type="OrthoDB" id="5619at2157"/>
<evidence type="ECO:0000256" key="6">
    <source>
        <dbReference type="ARBA" id="ARBA00022833"/>
    </source>
</evidence>
<keyword evidence="13" id="KW-1185">Reference proteome</keyword>
<dbReference type="EMBL" id="CP040089">
    <property type="protein sequence ID" value="QGA80761.1"/>
    <property type="molecule type" value="Genomic_DNA"/>
</dbReference>
<keyword evidence="4" id="KW-0699">rRNA-binding</keyword>